<dbReference type="AlphaFoldDB" id="A0A382S4H6"/>
<reference evidence="1" key="1">
    <citation type="submission" date="2018-05" db="EMBL/GenBank/DDBJ databases">
        <authorList>
            <person name="Lanie J.A."/>
            <person name="Ng W.-L."/>
            <person name="Kazmierczak K.M."/>
            <person name="Andrzejewski T.M."/>
            <person name="Davidsen T.M."/>
            <person name="Wayne K.J."/>
            <person name="Tettelin H."/>
            <person name="Glass J.I."/>
            <person name="Rusch D."/>
            <person name="Podicherti R."/>
            <person name="Tsui H.-C.T."/>
            <person name="Winkler M.E."/>
        </authorList>
    </citation>
    <scope>NUCLEOTIDE SEQUENCE</scope>
</reference>
<name>A0A382S4H6_9ZZZZ</name>
<organism evidence="1">
    <name type="scientific">marine metagenome</name>
    <dbReference type="NCBI Taxonomy" id="408172"/>
    <lineage>
        <taxon>unclassified sequences</taxon>
        <taxon>metagenomes</taxon>
        <taxon>ecological metagenomes</taxon>
    </lineage>
</organism>
<proteinExistence type="predicted"/>
<sequence length="61" mass="7141">MKLAEEILEALFRRVQDLSASARFLFLKVVRRVGDNWLITTYSSKCPLSKFKTLTTPLKFY</sequence>
<accession>A0A382S4H6</accession>
<evidence type="ECO:0000313" key="1">
    <source>
        <dbReference type="EMBL" id="SVD04385.1"/>
    </source>
</evidence>
<dbReference type="EMBL" id="UINC01126111">
    <property type="protein sequence ID" value="SVD04385.1"/>
    <property type="molecule type" value="Genomic_DNA"/>
</dbReference>
<protein>
    <submittedName>
        <fullName evidence="1">Uncharacterized protein</fullName>
    </submittedName>
</protein>
<gene>
    <name evidence="1" type="ORF">METZ01_LOCUS357239</name>
</gene>